<dbReference type="Pfam" id="PF13176">
    <property type="entry name" value="TPR_7"/>
    <property type="match status" value="1"/>
</dbReference>
<dbReference type="InterPro" id="IPR030865">
    <property type="entry name" value="LapB"/>
</dbReference>
<dbReference type="AlphaFoldDB" id="A0A6N7QLZ6"/>
<dbReference type="EMBL" id="WJPP01000001">
    <property type="protein sequence ID" value="MRH77431.1"/>
    <property type="molecule type" value="Genomic_DNA"/>
</dbReference>
<keyword evidence="4" id="KW-0997">Cell inner membrane</keyword>
<protein>
    <recommendedName>
        <fullName evidence="4">Lipopolysaccharide assembly protein B</fullName>
    </recommendedName>
</protein>
<dbReference type="GO" id="GO:0009898">
    <property type="term" value="C:cytoplasmic side of plasma membrane"/>
    <property type="evidence" value="ECO:0007669"/>
    <property type="project" value="UniProtKB-UniRule"/>
</dbReference>
<dbReference type="Proteomes" id="UP000433788">
    <property type="component" value="Unassembled WGS sequence"/>
</dbReference>
<evidence type="ECO:0000259" key="5">
    <source>
        <dbReference type="Pfam" id="PF18073"/>
    </source>
</evidence>
<accession>A0A6N7QLZ6</accession>
<evidence type="ECO:0000313" key="6">
    <source>
        <dbReference type="EMBL" id="MRH77431.1"/>
    </source>
</evidence>
<dbReference type="PANTHER" id="PTHR45586:SF1">
    <property type="entry name" value="LIPOPOLYSACCHARIDE ASSEMBLY PROTEIN B"/>
    <property type="match status" value="1"/>
</dbReference>
<keyword evidence="4" id="KW-0408">Iron</keyword>
<keyword evidence="4" id="KW-0472">Membrane</keyword>
<dbReference type="GO" id="GO:0008653">
    <property type="term" value="P:lipopolysaccharide metabolic process"/>
    <property type="evidence" value="ECO:0007669"/>
    <property type="project" value="InterPro"/>
</dbReference>
<dbReference type="Gene3D" id="1.25.40.10">
    <property type="entry name" value="Tetratricopeptide repeat domain"/>
    <property type="match status" value="2"/>
</dbReference>
<organism evidence="6 7">
    <name type="scientific">Spiribacter salilacus</name>
    <dbReference type="NCBI Taxonomy" id="2664894"/>
    <lineage>
        <taxon>Bacteria</taxon>
        <taxon>Pseudomonadati</taxon>
        <taxon>Pseudomonadota</taxon>
        <taxon>Gammaproteobacteria</taxon>
        <taxon>Chromatiales</taxon>
        <taxon>Ectothiorhodospiraceae</taxon>
        <taxon>Spiribacter</taxon>
    </lineage>
</organism>
<comment type="function">
    <text evidence="4">Modulates cellular lipopolysaccharide (LPS) levels by regulating LpxC, which is involved in lipid A biosynthesis. May act by modulating the proteolytic activity of FtsH towards LpxC. May also coordinate assembly of proteins involved in LPS synthesis at the plasma membrane.</text>
</comment>
<sequence>MWYVLWLLLPVAALSGWWIGKKQALGTSSSNKALSRGYFQGLNFLLNEQPDRAIDVFIRLVELDEDTIETHLALGYLFRRRGEVDRAIRIHQNLIARPSLDGDQRSNAILELGRDYLAAGLFDRAESLFKQAMGAPAFRADALRHLLDVYQQEKEWESAITTARRLQGLGGERLGPLVAQFACELAELKMAANGEMGEVRQLIKRAFGFDSQSVRASLLLGDIEQQEGRWRAAIKAYQRVESQDVDFVPEVLGRLETCYQALGQTEQYKQELYKLLNRYTGVSVILKVTDLIAADEGKETAAAFLAKQVGHRPSVRALNRLLSLTSDKSVTLEDDRVCYRCRECGFEARQLHWLCPSCRSWATIKPLRGVQGE</sequence>
<keyword evidence="4" id="KW-1003">Cell membrane</keyword>
<gene>
    <name evidence="4 6" type="primary">lapB</name>
    <name evidence="6" type="ORF">GH984_01735</name>
</gene>
<keyword evidence="3 4" id="KW-0802">TPR repeat</keyword>
<comment type="similarity">
    <text evidence="4">Belongs to the LapB family.</text>
</comment>
<comment type="subcellular location">
    <subcellularLocation>
        <location evidence="4">Cell inner membrane</location>
        <topology evidence="4">Single-pass membrane protein</topology>
        <orientation evidence="4">Cytoplasmic side</orientation>
    </subcellularLocation>
</comment>
<feature type="binding site" evidence="4">
    <location>
        <position position="355"/>
    </location>
    <ligand>
        <name>Fe cation</name>
        <dbReference type="ChEBI" id="CHEBI:24875"/>
    </ligand>
</feature>
<dbReference type="RefSeq" id="WP_153718480.1">
    <property type="nucleotide sequence ID" value="NZ_WJPP01000001.1"/>
</dbReference>
<proteinExistence type="inferred from homology"/>
<dbReference type="InterPro" id="IPR051012">
    <property type="entry name" value="CellSynth/LPSAsmb/PSIAsmb"/>
</dbReference>
<dbReference type="GO" id="GO:0046890">
    <property type="term" value="P:regulation of lipid biosynthetic process"/>
    <property type="evidence" value="ECO:0007669"/>
    <property type="project" value="UniProtKB-UniRule"/>
</dbReference>
<reference evidence="6 7" key="1">
    <citation type="submission" date="2019-11" db="EMBL/GenBank/DDBJ databases">
        <authorList>
            <person name="Zhang X.Y."/>
        </authorList>
    </citation>
    <scope>NUCLEOTIDE SEQUENCE [LARGE SCALE GENOMIC DNA]</scope>
    <source>
        <strain evidence="6 7">C176</strain>
    </source>
</reference>
<keyword evidence="2 4" id="KW-0677">Repeat</keyword>
<name>A0A6N7QLZ6_9GAMM</name>
<dbReference type="InterPro" id="IPR019734">
    <property type="entry name" value="TPR_rpt"/>
</dbReference>
<dbReference type="InterPro" id="IPR041166">
    <property type="entry name" value="Rubredoxin_2"/>
</dbReference>
<evidence type="ECO:0000313" key="7">
    <source>
        <dbReference type="Proteomes" id="UP000433788"/>
    </source>
</evidence>
<keyword evidence="1 4" id="KW-0479">Metal-binding</keyword>
<feature type="binding site" evidence="4">
    <location>
        <position position="358"/>
    </location>
    <ligand>
        <name>Fe cation</name>
        <dbReference type="ChEBI" id="CHEBI:24875"/>
    </ligand>
</feature>
<feature type="topological domain" description="Cytoplasmic" evidence="4">
    <location>
        <begin position="21"/>
        <end position="373"/>
    </location>
</feature>
<evidence type="ECO:0000256" key="1">
    <source>
        <dbReference type="ARBA" id="ARBA00022723"/>
    </source>
</evidence>
<dbReference type="NCBIfam" id="NF008757">
    <property type="entry name" value="PRK11788.1-5"/>
    <property type="match status" value="1"/>
</dbReference>
<evidence type="ECO:0000256" key="3">
    <source>
        <dbReference type="ARBA" id="ARBA00022803"/>
    </source>
</evidence>
<evidence type="ECO:0000256" key="4">
    <source>
        <dbReference type="HAMAP-Rule" id="MF_00994"/>
    </source>
</evidence>
<dbReference type="InterPro" id="IPR011990">
    <property type="entry name" value="TPR-like_helical_dom_sf"/>
</dbReference>
<dbReference type="Pfam" id="PF13432">
    <property type="entry name" value="TPR_16"/>
    <property type="match status" value="1"/>
</dbReference>
<dbReference type="Pfam" id="PF18073">
    <property type="entry name" value="Zn_ribbon_LapB"/>
    <property type="match status" value="1"/>
</dbReference>
<feature type="binding site" evidence="4">
    <location>
        <position position="341"/>
    </location>
    <ligand>
        <name>Fe cation</name>
        <dbReference type="ChEBI" id="CHEBI:24875"/>
    </ligand>
</feature>
<keyword evidence="4" id="KW-1133">Transmembrane helix</keyword>
<dbReference type="SUPFAM" id="SSF48452">
    <property type="entry name" value="TPR-like"/>
    <property type="match status" value="2"/>
</dbReference>
<feature type="binding site" evidence="4">
    <location>
        <position position="344"/>
    </location>
    <ligand>
        <name>Fe cation</name>
        <dbReference type="ChEBI" id="CHEBI:24875"/>
    </ligand>
</feature>
<dbReference type="PANTHER" id="PTHR45586">
    <property type="entry name" value="TPR REPEAT-CONTAINING PROTEIN PA4667"/>
    <property type="match status" value="1"/>
</dbReference>
<evidence type="ECO:0000256" key="2">
    <source>
        <dbReference type="ARBA" id="ARBA00022737"/>
    </source>
</evidence>
<keyword evidence="4" id="KW-0812">Transmembrane</keyword>
<comment type="caution">
    <text evidence="6">The sequence shown here is derived from an EMBL/GenBank/DDBJ whole genome shotgun (WGS) entry which is preliminary data.</text>
</comment>
<keyword evidence="7" id="KW-1185">Reference proteome</keyword>
<feature type="domain" description="LapB rubredoxin metal binding" evidence="5">
    <location>
        <begin position="339"/>
        <end position="366"/>
    </location>
</feature>
<dbReference type="GO" id="GO:0005506">
    <property type="term" value="F:iron ion binding"/>
    <property type="evidence" value="ECO:0007669"/>
    <property type="project" value="UniProtKB-UniRule"/>
</dbReference>
<dbReference type="HAMAP" id="MF_00994">
    <property type="entry name" value="LPS_assembly_LapB"/>
    <property type="match status" value="1"/>
</dbReference>